<evidence type="ECO:0000256" key="1">
    <source>
        <dbReference type="SAM" id="MobiDB-lite"/>
    </source>
</evidence>
<feature type="region of interest" description="Disordered" evidence="1">
    <location>
        <begin position="204"/>
        <end position="225"/>
    </location>
</feature>
<dbReference type="RefSeq" id="WP_224124817.1">
    <property type="nucleotide sequence ID" value="NZ_JAIQZJ010000014.1"/>
</dbReference>
<sequence length="335" mass="35935">MDARALLLAAVLLTAACTGDGGSEAGTGPGVEQQPQPFRAADPTTPDGATVVQCSDLRSQHGTGMAVRFALPAEFGPGTRDGGTCDFSGDGFGRELTVSFGPMESLASVKERDLDPDEDVGGDDSVSDIAYDEDVPVFGSHHGERLEWYCYCDGQDLDERVLQARGVRVHWTTPHRKDPRLAELDAVRAGLALVRSDTSTCTAHGRTATFRPPIPRTESIDSSGPGCHLYLQPGRASLQRYAQVVPAPARTLPEIAASLRGRGHVSGVHLAGDRLTWRWTRDEAGELGEPAGTWRAVTVAGRGVQVTWSATPGQWRREADVVRRFVDSVRLLPAD</sequence>
<dbReference type="Proteomes" id="UP000780875">
    <property type="component" value="Unassembled WGS sequence"/>
</dbReference>
<protein>
    <recommendedName>
        <fullName evidence="4">DUF3558 domain-containing protein</fullName>
    </recommendedName>
</protein>
<organism evidence="2 3">
    <name type="scientific">Nocardioides mangrovi</name>
    <dbReference type="NCBI Taxonomy" id="2874580"/>
    <lineage>
        <taxon>Bacteria</taxon>
        <taxon>Bacillati</taxon>
        <taxon>Actinomycetota</taxon>
        <taxon>Actinomycetes</taxon>
        <taxon>Propionibacteriales</taxon>
        <taxon>Nocardioidaceae</taxon>
        <taxon>Nocardioides</taxon>
    </lineage>
</organism>
<keyword evidence="3" id="KW-1185">Reference proteome</keyword>
<proteinExistence type="predicted"/>
<comment type="caution">
    <text evidence="2">The sequence shown here is derived from an EMBL/GenBank/DDBJ whole genome shotgun (WGS) entry which is preliminary data.</text>
</comment>
<dbReference type="PROSITE" id="PS51257">
    <property type="entry name" value="PROKAR_LIPOPROTEIN"/>
    <property type="match status" value="1"/>
</dbReference>
<evidence type="ECO:0000313" key="2">
    <source>
        <dbReference type="EMBL" id="MBZ5740457.1"/>
    </source>
</evidence>
<name>A0ABS7UIP0_9ACTN</name>
<accession>A0ABS7UIP0</accession>
<gene>
    <name evidence="2" type="ORF">K8U61_19940</name>
</gene>
<evidence type="ECO:0008006" key="4">
    <source>
        <dbReference type="Google" id="ProtNLM"/>
    </source>
</evidence>
<evidence type="ECO:0000313" key="3">
    <source>
        <dbReference type="Proteomes" id="UP000780875"/>
    </source>
</evidence>
<dbReference type="EMBL" id="JAIQZJ010000014">
    <property type="protein sequence ID" value="MBZ5740457.1"/>
    <property type="molecule type" value="Genomic_DNA"/>
</dbReference>
<reference evidence="2 3" key="1">
    <citation type="submission" date="2021-09" db="EMBL/GenBank/DDBJ databases">
        <title>Whole genome sequence of Nocardioides sp. GBK3QG-3.</title>
        <authorList>
            <person name="Tuo L."/>
        </authorList>
    </citation>
    <scope>NUCLEOTIDE SEQUENCE [LARGE SCALE GENOMIC DNA]</scope>
    <source>
        <strain evidence="2 3">GBK3QG-3</strain>
    </source>
</reference>
<feature type="region of interest" description="Disordered" evidence="1">
    <location>
        <begin position="21"/>
        <end position="48"/>
    </location>
</feature>